<feature type="transmembrane region" description="Helical" evidence="6">
    <location>
        <begin position="15"/>
        <end position="35"/>
    </location>
</feature>
<feature type="transmembrane region" description="Helical" evidence="6">
    <location>
        <begin position="240"/>
        <end position="258"/>
    </location>
</feature>
<feature type="transmembrane region" description="Helical" evidence="6">
    <location>
        <begin position="538"/>
        <end position="565"/>
    </location>
</feature>
<evidence type="ECO:0000256" key="1">
    <source>
        <dbReference type="ARBA" id="ARBA00004141"/>
    </source>
</evidence>
<dbReference type="GO" id="GO:0035673">
    <property type="term" value="F:oligopeptide transmembrane transporter activity"/>
    <property type="evidence" value="ECO:0007669"/>
    <property type="project" value="InterPro"/>
</dbReference>
<feature type="transmembrane region" description="Helical" evidence="6">
    <location>
        <begin position="386"/>
        <end position="404"/>
    </location>
</feature>
<evidence type="ECO:0000256" key="3">
    <source>
        <dbReference type="ARBA" id="ARBA00022692"/>
    </source>
</evidence>
<dbReference type="InterPro" id="IPR004814">
    <property type="entry name" value="Oligopep_transpt"/>
</dbReference>
<comment type="subcellular location">
    <subcellularLocation>
        <location evidence="1">Membrane</location>
        <topology evidence="1">Multi-pass membrane protein</topology>
    </subcellularLocation>
</comment>
<feature type="transmembrane region" description="Helical" evidence="6">
    <location>
        <begin position="56"/>
        <end position="76"/>
    </location>
</feature>
<keyword evidence="8" id="KW-1185">Reference proteome</keyword>
<dbReference type="eggNOG" id="COG1297">
    <property type="taxonomic scope" value="Bacteria"/>
</dbReference>
<feature type="transmembrane region" description="Helical" evidence="6">
    <location>
        <begin position="483"/>
        <end position="503"/>
    </location>
</feature>
<keyword evidence="3 6" id="KW-0812">Transmembrane</keyword>
<dbReference type="PANTHER" id="PTHR31645">
    <property type="entry name" value="OLIGOPEPTIDE TRANSPORTER YGL114W-RELATED"/>
    <property type="match status" value="1"/>
</dbReference>
<dbReference type="STRING" id="568816.Acin_2184"/>
<sequence>MPGTAAPSQTLSRVFYNHSCFFVLMFAVWKGEGILMEDQSFHPYIPADRVAPEMTAVSVLLGAVLAIVFGAANAYLGLRVGMTISASIPAAVLSMGLTRFILKRDSILENNMVQTIGSAGESVAAGAIFTLPALFMWAQEGLVAEPSMLEIGLIALFGGVLGILFMIPLRRALIVKEHGVLAYPEGQACAEVLIAGEEGGTKASTVFAGLGIAAFYKFIADGFKWFPSEVHTEVPGYKGAGFGLDILPALAGVGYICGFKVSSYMFAGGVLAWFVIMPMIAVFGGSAVLFPAKVTVTELFAEGGSFALWSTYIRYIGAGAVLTGGLIGLLESLPLIIRTFHDALGDFGQNGASTLRTEQDLSMKTLIGGILFIIAALWALPMIPLNAFGALLVAVFGFFFATVSSRMVGLIGSSNNPVSGMAIATLLVSTLLLKNTGNDGAMGMVTAISIGGIICVVAAIAGDISQDLKTGFLVGATPKKQQIGEILGVICSAIAIGSIMYLLNSAWGYGSAELPAPQAMLMKMVVEGVMLGNLPWNLVLIGVFLSLAMWILGIPVLAVAIGVYLPIHLSAPIMVGGLLRRYMESRNFADAAERTNCVQSGVLYSSGLIAGEGLIGILLAILAVMDLDLDMSKTINLGNVGGLVVFALLVATIYAACQKGRKSRP</sequence>
<dbReference type="KEGG" id="ain:Acin_2184"/>
<feature type="transmembrane region" description="Helical" evidence="6">
    <location>
        <begin position="637"/>
        <end position="657"/>
    </location>
</feature>
<evidence type="ECO:0008006" key="9">
    <source>
        <dbReference type="Google" id="ProtNLM"/>
    </source>
</evidence>
<evidence type="ECO:0000256" key="2">
    <source>
        <dbReference type="ARBA" id="ARBA00022448"/>
    </source>
</evidence>
<feature type="transmembrane region" description="Helical" evidence="6">
    <location>
        <begin position="123"/>
        <end position="139"/>
    </location>
</feature>
<dbReference type="InterPro" id="IPR045035">
    <property type="entry name" value="YSL-like"/>
</dbReference>
<evidence type="ECO:0000256" key="6">
    <source>
        <dbReference type="SAM" id="Phobius"/>
    </source>
</evidence>
<evidence type="ECO:0000313" key="8">
    <source>
        <dbReference type="Proteomes" id="UP000007093"/>
    </source>
</evidence>
<reference evidence="7 8" key="1">
    <citation type="journal article" date="2011" name="J. Bacteriol.">
        <title>Complete genome sequence of Acidaminococcus intestini RYC-MR95, a Gram-negative bacterium from the phylum Firmicutes.</title>
        <authorList>
            <person name="D'Auria G."/>
            <person name="Galan J.C."/>
            <person name="Rodriguez-Alcayna M."/>
            <person name="Moya A."/>
            <person name="Baquero F."/>
            <person name="Latorre A."/>
        </authorList>
    </citation>
    <scope>NUCLEOTIDE SEQUENCE [LARGE SCALE GENOMIC DNA]</scope>
    <source>
        <strain evidence="7 8">RyC-MR95</strain>
    </source>
</reference>
<feature type="transmembrane region" description="Helical" evidence="6">
    <location>
        <begin position="151"/>
        <end position="169"/>
    </location>
</feature>
<dbReference type="InParanoid" id="G4Q5T4"/>
<dbReference type="EMBL" id="CP003058">
    <property type="protein sequence ID" value="AEQ23380.1"/>
    <property type="molecule type" value="Genomic_DNA"/>
</dbReference>
<protein>
    <recommendedName>
        <fullName evidence="9">Oligopeptide transporter, OPT family</fullName>
    </recommendedName>
</protein>
<feature type="transmembrane region" description="Helical" evidence="6">
    <location>
        <begin position="602"/>
        <end position="625"/>
    </location>
</feature>
<dbReference type="GO" id="GO:0016020">
    <property type="term" value="C:membrane"/>
    <property type="evidence" value="ECO:0007669"/>
    <property type="project" value="UniProtKB-SubCell"/>
</dbReference>
<feature type="transmembrane region" description="Helical" evidence="6">
    <location>
        <begin position="270"/>
        <end position="292"/>
    </location>
</feature>
<dbReference type="NCBIfam" id="TIGR00733">
    <property type="entry name" value="OPT family oligopeptide transporter"/>
    <property type="match status" value="1"/>
</dbReference>
<dbReference type="PANTHER" id="PTHR31645:SF0">
    <property type="entry name" value="OLIGOPEPTIDE TRANSPORTER YGL114W-RELATED"/>
    <property type="match status" value="1"/>
</dbReference>
<feature type="transmembrane region" description="Helical" evidence="6">
    <location>
        <begin position="312"/>
        <end position="330"/>
    </location>
</feature>
<feature type="transmembrane region" description="Helical" evidence="6">
    <location>
        <begin position="440"/>
        <end position="462"/>
    </location>
</feature>
<keyword evidence="4 6" id="KW-1133">Transmembrane helix</keyword>
<dbReference type="Proteomes" id="UP000007093">
    <property type="component" value="Chromosome"/>
</dbReference>
<feature type="transmembrane region" description="Helical" evidence="6">
    <location>
        <begin position="82"/>
        <end position="102"/>
    </location>
</feature>
<dbReference type="Pfam" id="PF03169">
    <property type="entry name" value="OPT"/>
    <property type="match status" value="1"/>
</dbReference>
<proteinExistence type="predicted"/>
<organism evidence="7 8">
    <name type="scientific">Acidaminococcus intestini (strain RyC-MR95)</name>
    <dbReference type="NCBI Taxonomy" id="568816"/>
    <lineage>
        <taxon>Bacteria</taxon>
        <taxon>Bacillati</taxon>
        <taxon>Bacillota</taxon>
        <taxon>Negativicutes</taxon>
        <taxon>Acidaminococcales</taxon>
        <taxon>Acidaminococcaceae</taxon>
        <taxon>Acidaminococcus</taxon>
    </lineage>
</organism>
<evidence type="ECO:0000256" key="4">
    <source>
        <dbReference type="ARBA" id="ARBA00022989"/>
    </source>
</evidence>
<dbReference type="PATRIC" id="fig|568816.4.peg.2117"/>
<dbReference type="NCBIfam" id="TIGR00728">
    <property type="entry name" value="OPT_sfam"/>
    <property type="match status" value="1"/>
</dbReference>
<gene>
    <name evidence="7" type="ordered locus">Acin_2184</name>
</gene>
<dbReference type="HOGENOM" id="CLU_018238_0_0_9"/>
<evidence type="ECO:0000313" key="7">
    <source>
        <dbReference type="EMBL" id="AEQ23380.1"/>
    </source>
</evidence>
<evidence type="ECO:0000256" key="5">
    <source>
        <dbReference type="ARBA" id="ARBA00023136"/>
    </source>
</evidence>
<keyword evidence="2" id="KW-0813">Transport</keyword>
<feature type="transmembrane region" description="Helical" evidence="6">
    <location>
        <begin position="203"/>
        <end position="220"/>
    </location>
</feature>
<keyword evidence="5 6" id="KW-0472">Membrane</keyword>
<name>G4Q5T4_ACIIR</name>
<accession>G4Q5T4</accession>
<dbReference type="InterPro" id="IPR004813">
    <property type="entry name" value="OPT"/>
</dbReference>
<dbReference type="AlphaFoldDB" id="G4Q5T4"/>
<feature type="transmembrane region" description="Helical" evidence="6">
    <location>
        <begin position="416"/>
        <end position="434"/>
    </location>
</feature>